<dbReference type="GO" id="GO:0051539">
    <property type="term" value="F:4 iron, 4 sulfur cluster binding"/>
    <property type="evidence" value="ECO:0007669"/>
    <property type="project" value="UniProtKB-KW"/>
</dbReference>
<comment type="caution">
    <text evidence="9">The sequence shown here is derived from an EMBL/GenBank/DDBJ whole genome shotgun (WGS) entry which is preliminary data.</text>
</comment>
<dbReference type="GO" id="GO:0046872">
    <property type="term" value="F:metal ion binding"/>
    <property type="evidence" value="ECO:0007669"/>
    <property type="project" value="UniProtKB-KW"/>
</dbReference>
<gene>
    <name evidence="9" type="ORF">CH338_07445</name>
</gene>
<organism evidence="9 10">
    <name type="scientific">Rhodoplanes elegans</name>
    <dbReference type="NCBI Taxonomy" id="29408"/>
    <lineage>
        <taxon>Bacteria</taxon>
        <taxon>Pseudomonadati</taxon>
        <taxon>Pseudomonadota</taxon>
        <taxon>Alphaproteobacteria</taxon>
        <taxon>Hyphomicrobiales</taxon>
        <taxon>Nitrobacteraceae</taxon>
        <taxon>Rhodoplanes</taxon>
    </lineage>
</organism>
<sequence>MAEVIYNSPNRLKVGRGLPVRVNLSFGVEKPTATSREREKVARILARELRPDLLMDLSVHKTAPEPWVHIRNIFDGPIGILPHYLLFSDTHGLCEDSLLERIKSVTSSGINFITVHCSPTHQLMELARQKRKTPVTSRGGSIVIRDMLINRRSENIYSKMFDEICDVAQQTGTVVNLGTAFRSASVADGLDEVVKEELIIQTEYIDRARSKGIQIVLEGPGHIPLGQLTEYWQLIEPLNVSPMPLGPIVTDRFPVGDHISSSINVAYLMSLSQGGIINAITAVEHQGGVPSFHHTFAGLQAALIAAQAASLNYCQDAFHEEQVIADRRADRQSCVLDSASAGCTRCEKICPLIHSNYPSG</sequence>
<evidence type="ECO:0000256" key="1">
    <source>
        <dbReference type="ARBA" id="ARBA00001966"/>
    </source>
</evidence>
<dbReference type="InterPro" id="IPR002817">
    <property type="entry name" value="ThiC/BzaA/B"/>
</dbReference>
<evidence type="ECO:0000313" key="9">
    <source>
        <dbReference type="EMBL" id="RAI40054.1"/>
    </source>
</evidence>
<dbReference type="PANTHER" id="PTHR30557">
    <property type="entry name" value="THIAMINE BIOSYNTHESIS PROTEIN THIC"/>
    <property type="match status" value="1"/>
</dbReference>
<evidence type="ECO:0000256" key="2">
    <source>
        <dbReference type="ARBA" id="ARBA00022485"/>
    </source>
</evidence>
<keyword evidence="6" id="KW-0408">Iron</keyword>
<evidence type="ECO:0008006" key="11">
    <source>
        <dbReference type="Google" id="ProtNLM"/>
    </source>
</evidence>
<keyword evidence="10" id="KW-1185">Reference proteome</keyword>
<dbReference type="Gene3D" id="3.20.20.540">
    <property type="entry name" value="Radical SAM ThiC family, central domain"/>
    <property type="match status" value="1"/>
</dbReference>
<dbReference type="PANTHER" id="PTHR30557:SF1">
    <property type="entry name" value="PHOSPHOMETHYLPYRIMIDINE SYNTHASE, CHLOROPLASTIC"/>
    <property type="match status" value="1"/>
</dbReference>
<keyword evidence="4" id="KW-0479">Metal-binding</keyword>
<evidence type="ECO:0000313" key="10">
    <source>
        <dbReference type="Proteomes" id="UP000248863"/>
    </source>
</evidence>
<keyword evidence="8" id="KW-0456">Lyase</keyword>
<name>A0A327KQ00_9BRAD</name>
<evidence type="ECO:0000256" key="3">
    <source>
        <dbReference type="ARBA" id="ARBA00022691"/>
    </source>
</evidence>
<keyword evidence="5" id="KW-0862">Zinc</keyword>
<dbReference type="Pfam" id="PF01964">
    <property type="entry name" value="ThiC_Rad_SAM"/>
    <property type="match status" value="1"/>
</dbReference>
<dbReference type="Proteomes" id="UP000248863">
    <property type="component" value="Unassembled WGS sequence"/>
</dbReference>
<evidence type="ECO:0000256" key="8">
    <source>
        <dbReference type="ARBA" id="ARBA00023239"/>
    </source>
</evidence>
<evidence type="ECO:0000256" key="7">
    <source>
        <dbReference type="ARBA" id="ARBA00023014"/>
    </source>
</evidence>
<protein>
    <recommendedName>
        <fullName evidence="11">Phosphomethylpyrimidine synthase</fullName>
    </recommendedName>
</protein>
<dbReference type="GO" id="GO:0016829">
    <property type="term" value="F:lyase activity"/>
    <property type="evidence" value="ECO:0007669"/>
    <property type="project" value="UniProtKB-KW"/>
</dbReference>
<keyword evidence="2" id="KW-0004">4Fe-4S</keyword>
<comment type="cofactor">
    <cofactor evidence="1">
        <name>[4Fe-4S] cluster</name>
        <dbReference type="ChEBI" id="CHEBI:49883"/>
    </cofactor>
</comment>
<proteinExistence type="predicted"/>
<evidence type="ECO:0000256" key="5">
    <source>
        <dbReference type="ARBA" id="ARBA00022833"/>
    </source>
</evidence>
<dbReference type="RefSeq" id="WP_111356498.1">
    <property type="nucleotide sequence ID" value="NZ_NHSK01000065.1"/>
</dbReference>
<dbReference type="InterPro" id="IPR038521">
    <property type="entry name" value="ThiC/Bza_core_dom"/>
</dbReference>
<dbReference type="AlphaFoldDB" id="A0A327KQ00"/>
<keyword evidence="7" id="KW-0411">Iron-sulfur</keyword>
<accession>A0A327KQ00</accession>
<dbReference type="GO" id="GO:0009228">
    <property type="term" value="P:thiamine biosynthetic process"/>
    <property type="evidence" value="ECO:0007669"/>
    <property type="project" value="InterPro"/>
</dbReference>
<dbReference type="EMBL" id="NPEU01000052">
    <property type="protein sequence ID" value="RAI40054.1"/>
    <property type="molecule type" value="Genomic_DNA"/>
</dbReference>
<evidence type="ECO:0000256" key="6">
    <source>
        <dbReference type="ARBA" id="ARBA00023004"/>
    </source>
</evidence>
<reference evidence="9 10" key="1">
    <citation type="submission" date="2017-07" db="EMBL/GenBank/DDBJ databases">
        <title>Draft Genome Sequences of Select Purple Nonsulfur Bacteria.</title>
        <authorList>
            <person name="Lasarre B."/>
            <person name="Mckinlay J.B."/>
        </authorList>
    </citation>
    <scope>NUCLEOTIDE SEQUENCE [LARGE SCALE GENOMIC DNA]</scope>
    <source>
        <strain evidence="9 10">DSM 11907</strain>
    </source>
</reference>
<dbReference type="OrthoDB" id="9805897at2"/>
<keyword evidence="3" id="KW-0949">S-adenosyl-L-methionine</keyword>
<evidence type="ECO:0000256" key="4">
    <source>
        <dbReference type="ARBA" id="ARBA00022723"/>
    </source>
</evidence>